<dbReference type="InterPro" id="IPR036322">
    <property type="entry name" value="WD40_repeat_dom_sf"/>
</dbReference>
<evidence type="ECO:0000256" key="1">
    <source>
        <dbReference type="ARBA" id="ARBA00022574"/>
    </source>
</evidence>
<dbReference type="PROSITE" id="PS50294">
    <property type="entry name" value="WD_REPEATS_REGION"/>
    <property type="match status" value="2"/>
</dbReference>
<comment type="caution">
    <text evidence="4">The sequence shown here is derived from an EMBL/GenBank/DDBJ whole genome shotgun (WGS) entry which is preliminary data.</text>
</comment>
<reference evidence="4" key="1">
    <citation type="submission" date="2020-05" db="EMBL/GenBank/DDBJ databases">
        <title>Phylogenomic resolution of chytrid fungi.</title>
        <authorList>
            <person name="Stajich J.E."/>
            <person name="Amses K."/>
            <person name="Simmons R."/>
            <person name="Seto K."/>
            <person name="Myers J."/>
            <person name="Bonds A."/>
            <person name="Quandt C.A."/>
            <person name="Barry K."/>
            <person name="Liu P."/>
            <person name="Grigoriev I."/>
            <person name="Longcore J.E."/>
            <person name="James T.Y."/>
        </authorList>
    </citation>
    <scope>NUCLEOTIDE SEQUENCE</scope>
    <source>
        <strain evidence="4">JEL0318</strain>
    </source>
</reference>
<dbReference type="AlphaFoldDB" id="A0AAD5X6T5"/>
<dbReference type="PROSITE" id="PS50082">
    <property type="entry name" value="WD_REPEATS_2"/>
    <property type="match status" value="2"/>
</dbReference>
<proteinExistence type="predicted"/>
<dbReference type="Gene3D" id="2.130.10.10">
    <property type="entry name" value="YVTN repeat-like/Quinoprotein amine dehydrogenase"/>
    <property type="match status" value="1"/>
</dbReference>
<evidence type="ECO:0000313" key="4">
    <source>
        <dbReference type="EMBL" id="KAJ3052870.1"/>
    </source>
</evidence>
<evidence type="ECO:0000256" key="3">
    <source>
        <dbReference type="PROSITE-ProRule" id="PRU00221"/>
    </source>
</evidence>
<dbReference type="SUPFAM" id="SSF50978">
    <property type="entry name" value="WD40 repeat-like"/>
    <property type="match status" value="1"/>
</dbReference>
<dbReference type="PRINTS" id="PR00320">
    <property type="entry name" value="GPROTEINBRPT"/>
</dbReference>
<dbReference type="InterPro" id="IPR015943">
    <property type="entry name" value="WD40/YVTN_repeat-like_dom_sf"/>
</dbReference>
<evidence type="ECO:0000256" key="2">
    <source>
        <dbReference type="ARBA" id="ARBA00022737"/>
    </source>
</evidence>
<protein>
    <recommendedName>
        <fullName evidence="6">Mitotic checkpoint protein</fullName>
    </recommendedName>
</protein>
<gene>
    <name evidence="4" type="ORF">HK097_005491</name>
</gene>
<dbReference type="PANTHER" id="PTHR10971">
    <property type="entry name" value="MRNA EXPORT FACTOR AND BUB3"/>
    <property type="match status" value="1"/>
</dbReference>
<dbReference type="Proteomes" id="UP001212841">
    <property type="component" value="Unassembled WGS sequence"/>
</dbReference>
<feature type="repeat" description="WD" evidence="3">
    <location>
        <begin position="92"/>
        <end position="133"/>
    </location>
</feature>
<accession>A0AAD5X6T5</accession>
<feature type="repeat" description="WD" evidence="3">
    <location>
        <begin position="238"/>
        <end position="272"/>
    </location>
</feature>
<dbReference type="SMART" id="SM00320">
    <property type="entry name" value="WD40"/>
    <property type="match status" value="5"/>
</dbReference>
<dbReference type="Pfam" id="PF00400">
    <property type="entry name" value="WD40"/>
    <property type="match status" value="3"/>
</dbReference>
<evidence type="ECO:0000313" key="5">
    <source>
        <dbReference type="Proteomes" id="UP001212841"/>
    </source>
</evidence>
<keyword evidence="1 3" id="KW-0853">WD repeat</keyword>
<organism evidence="4 5">
    <name type="scientific">Rhizophlyctis rosea</name>
    <dbReference type="NCBI Taxonomy" id="64517"/>
    <lineage>
        <taxon>Eukaryota</taxon>
        <taxon>Fungi</taxon>
        <taxon>Fungi incertae sedis</taxon>
        <taxon>Chytridiomycota</taxon>
        <taxon>Chytridiomycota incertae sedis</taxon>
        <taxon>Chytridiomycetes</taxon>
        <taxon>Rhizophlyctidales</taxon>
        <taxon>Rhizophlyctidaceae</taxon>
        <taxon>Rhizophlyctis</taxon>
    </lineage>
</organism>
<dbReference type="InterPro" id="IPR001680">
    <property type="entry name" value="WD40_rpt"/>
</dbReference>
<keyword evidence="5" id="KW-1185">Reference proteome</keyword>
<keyword evidence="2" id="KW-0677">Repeat</keyword>
<sequence length="306" mass="34173">MATEQWELVNPPSDGISSVEYSPTDPALLLVGSWDKSVSLYDAEVNELKWKVAQKAVVLDVFWSSQDQAVFTGGLDTKLRSYDVHGSSEKVLGSHTKAIRCVTYSSEIQAVITGSWDNDVKLWDPRSATAETGRHTQPDKVFSLDVTHNKLVVATANRHTLIYDLRNMKETLQRRESSLKFMTRCVRCMPNGDGYASSSIEGRIAVEFFDNAAEWQAKKYAFKCHRTKDNDQETVHPVNALAFHPKHGTFASGGGDGVVNVWDGFNKKRIRSFPKYETSIASLSFNSDGTRLAIASSYTYEEGQKE</sequence>
<name>A0AAD5X6T5_9FUNG</name>
<evidence type="ECO:0008006" key="6">
    <source>
        <dbReference type="Google" id="ProtNLM"/>
    </source>
</evidence>
<dbReference type="EMBL" id="JADGJD010000258">
    <property type="protein sequence ID" value="KAJ3052870.1"/>
    <property type="molecule type" value="Genomic_DNA"/>
</dbReference>
<dbReference type="InterPro" id="IPR020472">
    <property type="entry name" value="WD40_PAC1"/>
</dbReference>